<organism evidence="2 3">
    <name type="scientific">Pseudomonas fulva</name>
    <dbReference type="NCBI Taxonomy" id="47880"/>
    <lineage>
        <taxon>Bacteria</taxon>
        <taxon>Pseudomonadati</taxon>
        <taxon>Pseudomonadota</taxon>
        <taxon>Gammaproteobacteria</taxon>
        <taxon>Pseudomonadales</taxon>
        <taxon>Pseudomonadaceae</taxon>
        <taxon>Pseudomonas</taxon>
    </lineage>
</organism>
<feature type="transmembrane region" description="Helical" evidence="1">
    <location>
        <begin position="226"/>
        <end position="242"/>
    </location>
</feature>
<keyword evidence="1" id="KW-0472">Membrane</keyword>
<dbReference type="RefSeq" id="WP_196110781.1">
    <property type="nucleotide sequence ID" value="NZ_CP064945.1"/>
</dbReference>
<sequence>MEYLITGAQLRQVQQGCPPAAVQEVLGALPRVENVSVTTDRTRRDEVSVGSALALALPRLFNVRSGSWFARACSGIYSFLSGIGGHLYIIGLVYGCVWGYDYIQSQWNSGLSAGMVATIVALSYVALQVAASVIYLIKVLAEKDNLGEVEVYTPFSGHMITELQIQGVLDSSPPGYVIKMLDSLPVMACFEKSKTLPEETEVEVSAIEPKSVAPEPPGWWKLPVKMIIHLSLLWLAFGLLSADPDSLATIGGYALVATSLNSFVCLFWARRSDQLIARRTSLTW</sequence>
<evidence type="ECO:0000256" key="1">
    <source>
        <dbReference type="SAM" id="Phobius"/>
    </source>
</evidence>
<protein>
    <submittedName>
        <fullName evidence="2">Uncharacterized protein</fullName>
    </submittedName>
</protein>
<dbReference type="Proteomes" id="UP000594430">
    <property type="component" value="Plasmid pVIM-24-ZDHY414"/>
</dbReference>
<evidence type="ECO:0000313" key="3">
    <source>
        <dbReference type="Proteomes" id="UP000594430"/>
    </source>
</evidence>
<gene>
    <name evidence="2" type="ORF">IZU98_24365</name>
</gene>
<keyword evidence="1" id="KW-1133">Transmembrane helix</keyword>
<dbReference type="EMBL" id="CP064948">
    <property type="protein sequence ID" value="QPH52015.1"/>
    <property type="molecule type" value="Genomic_DNA"/>
</dbReference>
<name>A0A7S9LD52_9PSED</name>
<accession>A0A7S9LD52</accession>
<proteinExistence type="predicted"/>
<dbReference type="AlphaFoldDB" id="A0A7S9LD52"/>
<reference evidence="2 3" key="1">
    <citation type="submission" date="2020-11" db="EMBL/GenBank/DDBJ databases">
        <title>Pseudomonas fulva producing VIM-24.</title>
        <authorList>
            <person name="Liu S."/>
        </authorList>
    </citation>
    <scope>NUCLEOTIDE SEQUENCE [LARGE SCALE GENOMIC DNA]</scope>
    <source>
        <strain evidence="2 3">ZDHY414</strain>
        <plasmid evidence="2 3">pVIM-24-ZDHY414</plasmid>
    </source>
</reference>
<evidence type="ECO:0000313" key="2">
    <source>
        <dbReference type="EMBL" id="QPH52015.1"/>
    </source>
</evidence>
<feature type="transmembrane region" description="Helical" evidence="1">
    <location>
        <begin position="112"/>
        <end position="137"/>
    </location>
</feature>
<feature type="transmembrane region" description="Helical" evidence="1">
    <location>
        <begin position="76"/>
        <end position="100"/>
    </location>
</feature>
<feature type="transmembrane region" description="Helical" evidence="1">
    <location>
        <begin position="248"/>
        <end position="269"/>
    </location>
</feature>
<geneLocation type="plasmid" evidence="2 3">
    <name>pVIM-24-ZDHY414</name>
</geneLocation>
<keyword evidence="2" id="KW-0614">Plasmid</keyword>
<keyword evidence="1" id="KW-0812">Transmembrane</keyword>